<dbReference type="EMBL" id="JAUKUC010000001">
    <property type="protein sequence ID" value="MDO1514142.1"/>
    <property type="molecule type" value="Genomic_DNA"/>
</dbReference>
<organism evidence="1 2">
    <name type="scientific">Maribacter confluentis</name>
    <dbReference type="NCBI Taxonomy" id="1656093"/>
    <lineage>
        <taxon>Bacteria</taxon>
        <taxon>Pseudomonadati</taxon>
        <taxon>Bacteroidota</taxon>
        <taxon>Flavobacteriia</taxon>
        <taxon>Flavobacteriales</taxon>
        <taxon>Flavobacteriaceae</taxon>
        <taxon>Maribacter</taxon>
    </lineage>
</organism>
<proteinExistence type="predicted"/>
<name>A0ABT8RUQ4_9FLAO</name>
<dbReference type="Proteomes" id="UP001168579">
    <property type="component" value="Unassembled WGS sequence"/>
</dbReference>
<protein>
    <submittedName>
        <fullName evidence="1">Uncharacterized protein</fullName>
    </submittedName>
</protein>
<keyword evidence="2" id="KW-1185">Reference proteome</keyword>
<accession>A0ABT8RUQ4</accession>
<reference evidence="1" key="1">
    <citation type="journal article" date="2014" name="Int. J. Syst. Evol. Microbiol.">
        <title>Complete genome of a new Firmicutes species belonging to the dominant human colonic microbiota ('Ruminococcus bicirculans') reveals two chromosomes and a selective capacity to utilize plant glucans.</title>
        <authorList>
            <consortium name="NISC Comparative Sequencing Program"/>
            <person name="Wegmann U."/>
            <person name="Louis P."/>
            <person name="Goesmann A."/>
            <person name="Henrissat B."/>
            <person name="Duncan S.H."/>
            <person name="Flint H.J."/>
        </authorList>
    </citation>
    <scope>NUCLEOTIDE SEQUENCE</scope>
    <source>
        <strain evidence="1">CECT 8869</strain>
    </source>
</reference>
<dbReference type="RefSeq" id="WP_304436884.1">
    <property type="nucleotide sequence ID" value="NZ_JAUKUC010000001.1"/>
</dbReference>
<comment type="caution">
    <text evidence="1">The sequence shown here is derived from an EMBL/GenBank/DDBJ whole genome shotgun (WGS) entry which is preliminary data.</text>
</comment>
<gene>
    <name evidence="1" type="ORF">Q2T41_15890</name>
</gene>
<sequence>MPFLDGWGFLAEFNKLKLLITNKVNIYMVSSSMLESDKKRTDNLE</sequence>
<evidence type="ECO:0000313" key="1">
    <source>
        <dbReference type="EMBL" id="MDO1514142.1"/>
    </source>
</evidence>
<reference evidence="1" key="2">
    <citation type="submission" date="2023-06" db="EMBL/GenBank/DDBJ databases">
        <authorList>
            <person name="Lucena T."/>
            <person name="Sun Q."/>
        </authorList>
    </citation>
    <scope>NUCLEOTIDE SEQUENCE</scope>
    <source>
        <strain evidence="1">CECT 8869</strain>
    </source>
</reference>
<evidence type="ECO:0000313" key="2">
    <source>
        <dbReference type="Proteomes" id="UP001168579"/>
    </source>
</evidence>